<dbReference type="RefSeq" id="WP_248666033.1">
    <property type="nucleotide sequence ID" value="NZ_JALPRX010000022.1"/>
</dbReference>
<reference evidence="1" key="1">
    <citation type="submission" date="2022-04" db="EMBL/GenBank/DDBJ databases">
        <title>Roseomonas acroporae sp. nov., isolated from coral Acropora digitifera.</title>
        <authorList>
            <person name="Sun H."/>
        </authorList>
    </citation>
    <scope>NUCLEOTIDE SEQUENCE</scope>
    <source>
        <strain evidence="1">NAR14</strain>
    </source>
</reference>
<name>A0A9X1Y666_9PROT</name>
<organism evidence="1 2">
    <name type="scientific">Roseomonas acroporae</name>
    <dbReference type="NCBI Taxonomy" id="2937791"/>
    <lineage>
        <taxon>Bacteria</taxon>
        <taxon>Pseudomonadati</taxon>
        <taxon>Pseudomonadota</taxon>
        <taxon>Alphaproteobacteria</taxon>
        <taxon>Acetobacterales</taxon>
        <taxon>Roseomonadaceae</taxon>
        <taxon>Roseomonas</taxon>
    </lineage>
</organism>
<protein>
    <submittedName>
        <fullName evidence="1">Uncharacterized protein</fullName>
    </submittedName>
</protein>
<evidence type="ECO:0000313" key="2">
    <source>
        <dbReference type="Proteomes" id="UP001139516"/>
    </source>
</evidence>
<dbReference type="AlphaFoldDB" id="A0A9X1Y666"/>
<proteinExistence type="predicted"/>
<accession>A0A9X1Y666</accession>
<evidence type="ECO:0000313" key="1">
    <source>
        <dbReference type="EMBL" id="MCK8783908.1"/>
    </source>
</evidence>
<comment type="caution">
    <text evidence="1">The sequence shown here is derived from an EMBL/GenBank/DDBJ whole genome shotgun (WGS) entry which is preliminary data.</text>
</comment>
<gene>
    <name evidence="1" type="ORF">M0638_05875</name>
</gene>
<keyword evidence="2" id="KW-1185">Reference proteome</keyword>
<sequence>MPLQPLPRDAAPYADFLVRRLYRPFGFSDATTLSAVLETELPIDGDLWIWADDNAKVLELLSRPELWRKYPEETARILDFLRAMCSGPFIFRRVSLPRLDHARGDARRGAHVHALMDVEYDLPRGSVSLGVRFHDGRTARNLTMTGNFVRFHCRGRRWTLDAEDAITESGSHREGDRLMLWHASELRFPPKERTHRLGRLTYTYTIDARSALVGVEVALDLDPGERVSDVTLTVGHDELSHNVNQVHYGSVRAEVGGEVRRYDAPAVPGEGWLAAAGGGYYGIVQHHIAGFAFAAHTRPLTPEALRGFSVVSKVPGELHWVSAWYEFPGERSGRLVAREEKALTAGGLYDRVADYAALLREASAQSRPIAFDLSISYDYGVEINAFAKCFAALAADPGIPAPPGLREELRALVDRYLDLYFEEFVAPHHRGGKTIFSRQLAFVMLGTATMLGATGEAAYRERLRTLCDIMLGLEWISAGMDGQAESGFLLGTIDARLVYADCHGAALLALVHAARHLDPAMVAPAIDRGLGAYFLQSTLHESDRHRRIDVVAVGWGDTAGGRHSNTAFWNYQAGLTLRFFNALRASPLPALQAVLARHAPRIAVLEAVLEAQLRLSAHACEDGVEIRTSWLSAETNSETQPWVALGLLGHPCD</sequence>
<dbReference type="EMBL" id="JALPRX010000022">
    <property type="protein sequence ID" value="MCK8783908.1"/>
    <property type="molecule type" value="Genomic_DNA"/>
</dbReference>
<dbReference type="Proteomes" id="UP001139516">
    <property type="component" value="Unassembled WGS sequence"/>
</dbReference>